<keyword evidence="1" id="KW-0812">Transmembrane</keyword>
<dbReference type="InterPro" id="IPR038765">
    <property type="entry name" value="Papain-like_cys_pep_sf"/>
</dbReference>
<sequence>MRRNMEEGQSVGQGQRGHTRWGVLTVLVACFTLGACSSVGSYHGPVQCAPYARKVSGINLRGRAASWWWEARGHYQRSHQPQKGSVLVFRASSRIPDGHVSVVRRIRTKRRIEVDHANWVGGRIEHDVPVEDVSARGDWSLVRVWWAPVGSMGRRAYPTYGFILPMR</sequence>
<dbReference type="SUPFAM" id="SSF54001">
    <property type="entry name" value="Cysteine proteinases"/>
    <property type="match status" value="1"/>
</dbReference>
<dbReference type="EMBL" id="JANIDY010000003">
    <property type="protein sequence ID" value="MCX5618504.1"/>
    <property type="molecule type" value="Genomic_DNA"/>
</dbReference>
<evidence type="ECO:0000256" key="1">
    <source>
        <dbReference type="SAM" id="Phobius"/>
    </source>
</evidence>
<comment type="caution">
    <text evidence="3">The sequence shown here is derived from an EMBL/GenBank/DDBJ whole genome shotgun (WGS) entry which is preliminary data.</text>
</comment>
<organism evidence="3 4">
    <name type="scientific">Bombella pluederhausensis</name>
    <dbReference type="NCBI Taxonomy" id="2967336"/>
    <lineage>
        <taxon>Bacteria</taxon>
        <taxon>Pseudomonadati</taxon>
        <taxon>Pseudomonadota</taxon>
        <taxon>Alphaproteobacteria</taxon>
        <taxon>Acetobacterales</taxon>
        <taxon>Acetobacteraceae</taxon>
        <taxon>Bombella</taxon>
    </lineage>
</organism>
<accession>A0ABT3WHE2</accession>
<evidence type="ECO:0000313" key="3">
    <source>
        <dbReference type="EMBL" id="MCX5618504.1"/>
    </source>
</evidence>
<evidence type="ECO:0000259" key="2">
    <source>
        <dbReference type="PROSITE" id="PS50911"/>
    </source>
</evidence>
<protein>
    <submittedName>
        <fullName evidence="3">CHAP domain-containing protein</fullName>
    </submittedName>
</protein>
<dbReference type="PROSITE" id="PS50911">
    <property type="entry name" value="CHAP"/>
    <property type="match status" value="1"/>
</dbReference>
<keyword evidence="1" id="KW-0472">Membrane</keyword>
<dbReference type="RefSeq" id="WP_266117004.1">
    <property type="nucleotide sequence ID" value="NZ_JANIDY010000003.1"/>
</dbReference>
<reference evidence="3" key="1">
    <citation type="submission" date="2022-07" db="EMBL/GenBank/DDBJ databases">
        <title>Bombella genomes.</title>
        <authorList>
            <person name="Harer L."/>
            <person name="Styblova S."/>
            <person name="Ehrmann M."/>
        </authorList>
    </citation>
    <scope>NUCLEOTIDE SEQUENCE</scope>
    <source>
        <strain evidence="3">TMW 2.2543</strain>
    </source>
</reference>
<name>A0ABT3WHE2_9PROT</name>
<dbReference type="Gene3D" id="3.90.1720.10">
    <property type="entry name" value="endopeptidase domain like (from Nostoc punctiforme)"/>
    <property type="match status" value="1"/>
</dbReference>
<evidence type="ECO:0000313" key="4">
    <source>
        <dbReference type="Proteomes" id="UP001165576"/>
    </source>
</evidence>
<gene>
    <name evidence="3" type="ORF">NQF86_07470</name>
</gene>
<proteinExistence type="predicted"/>
<dbReference type="Pfam" id="PF05257">
    <property type="entry name" value="CHAP"/>
    <property type="match status" value="1"/>
</dbReference>
<dbReference type="Proteomes" id="UP001165576">
    <property type="component" value="Unassembled WGS sequence"/>
</dbReference>
<feature type="domain" description="Peptidase C51" evidence="2">
    <location>
        <begin position="23"/>
        <end position="143"/>
    </location>
</feature>
<keyword evidence="4" id="KW-1185">Reference proteome</keyword>
<keyword evidence="1" id="KW-1133">Transmembrane helix</keyword>
<feature type="transmembrane region" description="Helical" evidence="1">
    <location>
        <begin position="21"/>
        <end position="42"/>
    </location>
</feature>
<dbReference type="InterPro" id="IPR007921">
    <property type="entry name" value="CHAP_dom"/>
</dbReference>